<comment type="caution">
    <text evidence="2">The sequence shown here is derived from an EMBL/GenBank/DDBJ whole genome shotgun (WGS) entry which is preliminary data.</text>
</comment>
<evidence type="ECO:0000313" key="2">
    <source>
        <dbReference type="EMBL" id="MBB4045889.1"/>
    </source>
</evidence>
<dbReference type="InterPro" id="IPR058087">
    <property type="entry name" value="XAC2610_dom"/>
</dbReference>
<evidence type="ECO:0000256" key="1">
    <source>
        <dbReference type="SAM" id="SignalP"/>
    </source>
</evidence>
<dbReference type="AlphaFoldDB" id="A0A840D505"/>
<proteinExistence type="predicted"/>
<accession>A0A840D505</accession>
<organism evidence="2 3">
    <name type="scientific">Bacteroides reticulotermitis</name>
    <dbReference type="NCBI Taxonomy" id="1133319"/>
    <lineage>
        <taxon>Bacteria</taxon>
        <taxon>Pseudomonadati</taxon>
        <taxon>Bacteroidota</taxon>
        <taxon>Bacteroidia</taxon>
        <taxon>Bacteroidales</taxon>
        <taxon>Bacteroidaceae</taxon>
        <taxon>Bacteroides</taxon>
    </lineage>
</organism>
<gene>
    <name evidence="2" type="ORF">GGR06_003712</name>
</gene>
<keyword evidence="3" id="KW-1185">Reference proteome</keyword>
<dbReference type="Proteomes" id="UP000560658">
    <property type="component" value="Unassembled WGS sequence"/>
</dbReference>
<feature type="signal peptide" evidence="1">
    <location>
        <begin position="1"/>
        <end position="21"/>
    </location>
</feature>
<feature type="chain" id="PRO_5032573229" evidence="1">
    <location>
        <begin position="22"/>
        <end position="206"/>
    </location>
</feature>
<dbReference type="EMBL" id="JACIER010000019">
    <property type="protein sequence ID" value="MBB4045889.1"/>
    <property type="molecule type" value="Genomic_DNA"/>
</dbReference>
<evidence type="ECO:0000313" key="3">
    <source>
        <dbReference type="Proteomes" id="UP000560658"/>
    </source>
</evidence>
<reference evidence="2" key="1">
    <citation type="submission" date="2020-08" db="EMBL/GenBank/DDBJ databases">
        <title>Genomic Encyclopedia of Type Strains, Phase IV (KMG-IV): sequencing the most valuable type-strain genomes for metagenomic binning, comparative biology and taxonomic classification.</title>
        <authorList>
            <person name="Goeker M."/>
        </authorList>
    </citation>
    <scope>NUCLEOTIDE SEQUENCE [LARGE SCALE GENOMIC DNA]</scope>
    <source>
        <strain evidence="2">DSM 105720</strain>
    </source>
</reference>
<keyword evidence="1" id="KW-0732">Signal</keyword>
<dbReference type="NCBIfam" id="NF047539">
    <property type="entry name" value="XAC2610_fam"/>
    <property type="match status" value="1"/>
</dbReference>
<dbReference type="RefSeq" id="WP_044164468.1">
    <property type="nucleotide sequence ID" value="NZ_JACIER010000019.1"/>
</dbReference>
<name>A0A840D505_9BACE</name>
<sequence>MKSIVYIVVFGLLGISHTVYAQQNHNPIRLIDCEPIYPGKRYEVQLIQFKEIDPDCGEKNRLFKLIDKQNSKVIMEDSILSVSGEVRFEDFNNDQVKDILIQNRSSARGNESYNLYLVDTTQNRLTKVKGFELVSQPTFHTKLNIVESYALSGRDWSAFYKIRKDTVIDLGYVIYWNEEDEDGNPRDTYKDYNDVLKQIKKTLKRK</sequence>
<protein>
    <submittedName>
        <fullName evidence="2">Uncharacterized protein</fullName>
    </submittedName>
</protein>